<evidence type="ECO:0000259" key="3">
    <source>
        <dbReference type="PROSITE" id="PS51186"/>
    </source>
</evidence>
<evidence type="ECO:0000313" key="5">
    <source>
        <dbReference type="Proteomes" id="UP000217446"/>
    </source>
</evidence>
<dbReference type="PANTHER" id="PTHR13947">
    <property type="entry name" value="GNAT FAMILY N-ACETYLTRANSFERASE"/>
    <property type="match status" value="1"/>
</dbReference>
<reference evidence="5" key="1">
    <citation type="submission" date="2017-05" db="EMBL/GenBank/DDBJ databases">
        <title>Streptomyces olivochromogenes NBRC 3561 whole genome shotgun sequence.</title>
        <authorList>
            <person name="Dohra H."/>
            <person name="Kodani S."/>
        </authorList>
    </citation>
    <scope>NUCLEOTIDE SEQUENCE [LARGE SCALE GENOMIC DNA]</scope>
    <source>
        <strain evidence="5">NBRC 3561</strain>
    </source>
</reference>
<proteinExistence type="predicted"/>
<accession>A0A250VB19</accession>
<gene>
    <name evidence="4" type="ORF">SO3561_02737</name>
</gene>
<dbReference type="PANTHER" id="PTHR13947:SF37">
    <property type="entry name" value="LD18367P"/>
    <property type="match status" value="1"/>
</dbReference>
<dbReference type="Gene3D" id="3.40.630.30">
    <property type="match status" value="1"/>
</dbReference>
<organism evidence="4 5">
    <name type="scientific">Streptomyces olivochromogenes</name>
    <dbReference type="NCBI Taxonomy" id="1963"/>
    <lineage>
        <taxon>Bacteria</taxon>
        <taxon>Bacillati</taxon>
        <taxon>Actinomycetota</taxon>
        <taxon>Actinomycetes</taxon>
        <taxon>Kitasatosporales</taxon>
        <taxon>Streptomycetaceae</taxon>
        <taxon>Streptomyces</taxon>
    </lineage>
</organism>
<name>A0A250VB19_STROL</name>
<comment type="caution">
    <text evidence="4">The sequence shown here is derived from an EMBL/GenBank/DDBJ whole genome shotgun (WGS) entry which is preliminary data.</text>
</comment>
<evidence type="ECO:0000313" key="4">
    <source>
        <dbReference type="EMBL" id="GAX51236.1"/>
    </source>
</evidence>
<dbReference type="Pfam" id="PF00583">
    <property type="entry name" value="Acetyltransf_1"/>
    <property type="match status" value="1"/>
</dbReference>
<sequence>MRLRRGARQAPTHPQPKNRANNPHGPSDKNPAARSAPCCTLTGMDIRIRDARPHEYDRIGEITAQAYLGDGLLDFGESDEYLGELRDVAKRATAAEVLVAVDHDHVLGAVTFVPRGGPMADIARSGEAEIRMLAVARESRGRGVGETLVRACVEHARATAGCVRVVLSTQRTMHAAHRIYERLGFTRTPDRDWNPLPELDDITLLTYELTL</sequence>
<dbReference type="AlphaFoldDB" id="A0A250VB19"/>
<dbReference type="SUPFAM" id="SSF55729">
    <property type="entry name" value="Acyl-CoA N-acyltransferases (Nat)"/>
    <property type="match status" value="1"/>
</dbReference>
<dbReference type="InterPro" id="IPR050769">
    <property type="entry name" value="NAT_camello-type"/>
</dbReference>
<dbReference type="InterPro" id="IPR016181">
    <property type="entry name" value="Acyl_CoA_acyltransferase"/>
</dbReference>
<evidence type="ECO:0000256" key="2">
    <source>
        <dbReference type="SAM" id="MobiDB-lite"/>
    </source>
</evidence>
<dbReference type="STRING" id="1963.AQJ27_16665"/>
<evidence type="ECO:0000256" key="1">
    <source>
        <dbReference type="ARBA" id="ARBA00022679"/>
    </source>
</evidence>
<keyword evidence="5" id="KW-1185">Reference proteome</keyword>
<dbReference type="GO" id="GO:0008080">
    <property type="term" value="F:N-acetyltransferase activity"/>
    <property type="evidence" value="ECO:0007669"/>
    <property type="project" value="InterPro"/>
</dbReference>
<keyword evidence="1 4" id="KW-0808">Transferase</keyword>
<dbReference type="InterPro" id="IPR000182">
    <property type="entry name" value="GNAT_dom"/>
</dbReference>
<dbReference type="PROSITE" id="PS51186">
    <property type="entry name" value="GNAT"/>
    <property type="match status" value="1"/>
</dbReference>
<protein>
    <submittedName>
        <fullName evidence="4">N-acetyltransferase</fullName>
    </submittedName>
</protein>
<dbReference type="CDD" id="cd04301">
    <property type="entry name" value="NAT_SF"/>
    <property type="match status" value="1"/>
</dbReference>
<dbReference type="Proteomes" id="UP000217446">
    <property type="component" value="Unassembled WGS sequence"/>
</dbReference>
<feature type="domain" description="N-acetyltransferase" evidence="3">
    <location>
        <begin position="46"/>
        <end position="211"/>
    </location>
</feature>
<dbReference type="EMBL" id="BDQI01000004">
    <property type="protein sequence ID" value="GAX51236.1"/>
    <property type="molecule type" value="Genomic_DNA"/>
</dbReference>
<feature type="region of interest" description="Disordered" evidence="2">
    <location>
        <begin position="1"/>
        <end position="36"/>
    </location>
</feature>